<accession>L5JXX1</accession>
<evidence type="ECO:0000313" key="3">
    <source>
        <dbReference type="Proteomes" id="UP000010552"/>
    </source>
</evidence>
<dbReference type="Proteomes" id="UP000010552">
    <property type="component" value="Unassembled WGS sequence"/>
</dbReference>
<name>L5JXX1_PTEAL</name>
<reference evidence="3" key="1">
    <citation type="journal article" date="2013" name="Science">
        <title>Comparative analysis of bat genomes provides insight into the evolution of flight and immunity.</title>
        <authorList>
            <person name="Zhang G."/>
            <person name="Cowled C."/>
            <person name="Shi Z."/>
            <person name="Huang Z."/>
            <person name="Bishop-Lilly K.A."/>
            <person name="Fang X."/>
            <person name="Wynne J.W."/>
            <person name="Xiong Z."/>
            <person name="Baker M.L."/>
            <person name="Zhao W."/>
            <person name="Tachedjian M."/>
            <person name="Zhu Y."/>
            <person name="Zhou P."/>
            <person name="Jiang X."/>
            <person name="Ng J."/>
            <person name="Yang L."/>
            <person name="Wu L."/>
            <person name="Xiao J."/>
            <person name="Feng Y."/>
            <person name="Chen Y."/>
            <person name="Sun X."/>
            <person name="Zhang Y."/>
            <person name="Marsh G.A."/>
            <person name="Crameri G."/>
            <person name="Broder C.C."/>
            <person name="Frey K.G."/>
            <person name="Wang L.F."/>
            <person name="Wang J."/>
        </authorList>
    </citation>
    <scope>NUCLEOTIDE SEQUENCE [LARGE SCALE GENOMIC DNA]</scope>
</reference>
<dbReference type="AlphaFoldDB" id="L5JXX1"/>
<dbReference type="EMBL" id="KB031073">
    <property type="protein sequence ID" value="ELK03887.1"/>
    <property type="molecule type" value="Genomic_DNA"/>
</dbReference>
<evidence type="ECO:0000256" key="1">
    <source>
        <dbReference type="SAM" id="MobiDB-lite"/>
    </source>
</evidence>
<sequence>MKDLARILEFDPAAPDVVVEEPSGDKASEKDPSIPHVDAEDEKEGPAICVPDENESWIVVEGSVVQERILASSTVASSRDDF</sequence>
<gene>
    <name evidence="2" type="ORF">PAL_GLEAN10002706</name>
</gene>
<organism evidence="2 3">
    <name type="scientific">Pteropus alecto</name>
    <name type="common">Black flying fox</name>
    <dbReference type="NCBI Taxonomy" id="9402"/>
    <lineage>
        <taxon>Eukaryota</taxon>
        <taxon>Metazoa</taxon>
        <taxon>Chordata</taxon>
        <taxon>Craniata</taxon>
        <taxon>Vertebrata</taxon>
        <taxon>Euteleostomi</taxon>
        <taxon>Mammalia</taxon>
        <taxon>Eutheria</taxon>
        <taxon>Laurasiatheria</taxon>
        <taxon>Chiroptera</taxon>
        <taxon>Yinpterochiroptera</taxon>
        <taxon>Pteropodoidea</taxon>
        <taxon>Pteropodidae</taxon>
        <taxon>Pteropodinae</taxon>
        <taxon>Pteropus</taxon>
    </lineage>
</organism>
<feature type="region of interest" description="Disordered" evidence="1">
    <location>
        <begin position="15"/>
        <end position="47"/>
    </location>
</feature>
<proteinExistence type="predicted"/>
<dbReference type="InParanoid" id="L5JXX1"/>
<evidence type="ECO:0000313" key="2">
    <source>
        <dbReference type="EMBL" id="ELK03887.1"/>
    </source>
</evidence>
<keyword evidence="3" id="KW-1185">Reference proteome</keyword>
<feature type="compositionally biased region" description="Basic and acidic residues" evidence="1">
    <location>
        <begin position="23"/>
        <end position="33"/>
    </location>
</feature>
<protein>
    <submittedName>
        <fullName evidence="2">Uncharacterized protein</fullName>
    </submittedName>
</protein>